<dbReference type="Gramene" id="Vigun02g110400.1.v1.2">
    <property type="protein sequence ID" value="Vigun02g110400.1.v1.2"/>
    <property type="gene ID" value="Vigun02g110400.v1.2"/>
</dbReference>
<sequence>MEEKFPVVIDMEKLCEEGELKKLREACERWGSFRIINHSVPATLMADMKNVVQALHHLPLEAKKRNTEAIGGGGYVGPTPLSPLYEAIGIYDISSSQSMNNFCSQLHVSPQQRQIMEAYGQATQGVAVKIGQKMAESLGVVEGADFEDWLYEFRFNKYNFTPETVGSPGVRIHTDSGFLNVLKDDENVGGLEVMDSSSSFVPIPPFPGTFLINLGDIARVWSNGRFCNLTHRVQCKEGNKRFSIATLMVAPKNRNVEAPEELVNHDHPRLYQPFVYEDYRNLRVSKNIPKEALELFRLA</sequence>
<dbReference type="OrthoDB" id="288590at2759"/>
<evidence type="ECO:0000256" key="6">
    <source>
        <dbReference type="RuleBase" id="RU003682"/>
    </source>
</evidence>
<evidence type="ECO:0000259" key="7">
    <source>
        <dbReference type="PROSITE" id="PS51471"/>
    </source>
</evidence>
<comment type="function">
    <text evidence="3">2-oxoglutarate-dependent dioxygenase essential for auxin catabolism and maintenance of auxin homeostasis in reproductive organs. Catalyzes the irreversible oxidation of indole-3-acetic acid (IAA) to the biologically inactive 2-oxoindole-3-acetic acid (OxIAA).</text>
</comment>
<gene>
    <name evidence="8" type="ORF">DEO72_LG4g2206</name>
</gene>
<dbReference type="PROSITE" id="PS51471">
    <property type="entry name" value="FE2OG_OXY"/>
    <property type="match status" value="1"/>
</dbReference>
<evidence type="ECO:0000256" key="3">
    <source>
        <dbReference type="ARBA" id="ARBA00054658"/>
    </source>
</evidence>
<dbReference type="InterPro" id="IPR044861">
    <property type="entry name" value="IPNS-like_FE2OG_OXY"/>
</dbReference>
<keyword evidence="8" id="KW-0223">Dioxygenase</keyword>
<protein>
    <recommendedName>
        <fullName evidence="4">2-oxoglutarate-dependent dioxygenase DAO</fullName>
    </recommendedName>
    <alternativeName>
        <fullName evidence="5">Protein DIOXYGENASE FOR AUXIN OXIDATION</fullName>
    </alternativeName>
</protein>
<comment type="similarity">
    <text evidence="6">Belongs to the iron/ascorbate-dependent oxidoreductase family.</text>
</comment>
<dbReference type="EMBL" id="CP039348">
    <property type="protein sequence ID" value="QCD91241.1"/>
    <property type="molecule type" value="Genomic_DNA"/>
</dbReference>
<feature type="domain" description="Fe2OG dioxygenase" evidence="7">
    <location>
        <begin position="148"/>
        <end position="251"/>
    </location>
</feature>
<evidence type="ECO:0000313" key="9">
    <source>
        <dbReference type="Proteomes" id="UP000501690"/>
    </source>
</evidence>
<organism evidence="8 9">
    <name type="scientific">Vigna unguiculata</name>
    <name type="common">Cowpea</name>
    <dbReference type="NCBI Taxonomy" id="3917"/>
    <lineage>
        <taxon>Eukaryota</taxon>
        <taxon>Viridiplantae</taxon>
        <taxon>Streptophyta</taxon>
        <taxon>Embryophyta</taxon>
        <taxon>Tracheophyta</taxon>
        <taxon>Spermatophyta</taxon>
        <taxon>Magnoliopsida</taxon>
        <taxon>eudicotyledons</taxon>
        <taxon>Gunneridae</taxon>
        <taxon>Pentapetalae</taxon>
        <taxon>rosids</taxon>
        <taxon>fabids</taxon>
        <taxon>Fabales</taxon>
        <taxon>Fabaceae</taxon>
        <taxon>Papilionoideae</taxon>
        <taxon>50 kb inversion clade</taxon>
        <taxon>NPAAA clade</taxon>
        <taxon>indigoferoid/millettioid clade</taxon>
        <taxon>Phaseoleae</taxon>
        <taxon>Vigna</taxon>
    </lineage>
</organism>
<dbReference type="Pfam" id="PF03171">
    <property type="entry name" value="2OG-FeII_Oxy"/>
    <property type="match status" value="1"/>
</dbReference>
<dbReference type="InterPro" id="IPR005123">
    <property type="entry name" value="Oxoglu/Fe-dep_dioxygenase_dom"/>
</dbReference>
<evidence type="ECO:0000256" key="1">
    <source>
        <dbReference type="ARBA" id="ARBA00022723"/>
    </source>
</evidence>
<dbReference type="Proteomes" id="UP000501690">
    <property type="component" value="Linkage Group LG4"/>
</dbReference>
<dbReference type="AlphaFoldDB" id="A0A4D6LRW6"/>
<reference evidence="8 9" key="1">
    <citation type="submission" date="2019-04" db="EMBL/GenBank/DDBJ databases">
        <title>An improved genome assembly and genetic linkage map for asparagus bean, Vigna unguiculata ssp. sesquipedialis.</title>
        <authorList>
            <person name="Xia Q."/>
            <person name="Zhang R."/>
            <person name="Dong Y."/>
        </authorList>
    </citation>
    <scope>NUCLEOTIDE SEQUENCE [LARGE SCALE GENOMIC DNA]</scope>
    <source>
        <tissue evidence="8">Leaf</tissue>
    </source>
</reference>
<name>A0A4D6LRW6_VIGUN</name>
<evidence type="ECO:0000256" key="4">
    <source>
        <dbReference type="ARBA" id="ARBA00074102"/>
    </source>
</evidence>
<dbReference type="InterPro" id="IPR027443">
    <property type="entry name" value="IPNS-like_sf"/>
</dbReference>
<keyword evidence="1 6" id="KW-0479">Metal-binding</keyword>
<dbReference type="FunFam" id="2.60.120.330:FF:000017">
    <property type="entry name" value="2-oxoglutarate-dependent dioxygenase DAO"/>
    <property type="match status" value="1"/>
</dbReference>
<evidence type="ECO:0000256" key="5">
    <source>
        <dbReference type="ARBA" id="ARBA00076740"/>
    </source>
</evidence>
<dbReference type="Pfam" id="PF14226">
    <property type="entry name" value="DIOX_N"/>
    <property type="match status" value="1"/>
</dbReference>
<dbReference type="GO" id="GO:0046872">
    <property type="term" value="F:metal ion binding"/>
    <property type="evidence" value="ECO:0007669"/>
    <property type="project" value="UniProtKB-KW"/>
</dbReference>
<keyword evidence="9" id="KW-1185">Reference proteome</keyword>
<dbReference type="PANTHER" id="PTHR47990">
    <property type="entry name" value="2-OXOGLUTARATE (2OG) AND FE(II)-DEPENDENT OXYGENASE SUPERFAMILY PROTEIN-RELATED"/>
    <property type="match status" value="1"/>
</dbReference>
<keyword evidence="6" id="KW-0560">Oxidoreductase</keyword>
<dbReference type="Gene3D" id="2.60.120.330">
    <property type="entry name" value="B-lactam Antibiotic, Isopenicillin N Synthase, Chain"/>
    <property type="match status" value="1"/>
</dbReference>
<dbReference type="SUPFAM" id="SSF51197">
    <property type="entry name" value="Clavaminate synthase-like"/>
    <property type="match status" value="1"/>
</dbReference>
<evidence type="ECO:0000313" key="8">
    <source>
        <dbReference type="EMBL" id="QCD91241.1"/>
    </source>
</evidence>
<dbReference type="InterPro" id="IPR026992">
    <property type="entry name" value="DIOX_N"/>
</dbReference>
<evidence type="ECO:0000256" key="2">
    <source>
        <dbReference type="ARBA" id="ARBA00023004"/>
    </source>
</evidence>
<dbReference type="GO" id="GO:0051213">
    <property type="term" value="F:dioxygenase activity"/>
    <property type="evidence" value="ECO:0007669"/>
    <property type="project" value="UniProtKB-KW"/>
</dbReference>
<accession>A0A4D6LRW6</accession>
<dbReference type="InterPro" id="IPR050231">
    <property type="entry name" value="Iron_ascorbate_oxido_reductase"/>
</dbReference>
<proteinExistence type="inferred from homology"/>
<keyword evidence="2 6" id="KW-0408">Iron</keyword>